<evidence type="ECO:0000313" key="1">
    <source>
        <dbReference type="EMBL" id="ABX33254.1"/>
    </source>
</evidence>
<protein>
    <submittedName>
        <fullName evidence="1">Uncharacterized protein</fullName>
    </submittedName>
</protein>
<keyword evidence="2" id="KW-1185">Reference proteome</keyword>
<dbReference type="STRING" id="398578.Daci_0608"/>
<accession>A9BQ39</accession>
<dbReference type="KEGG" id="dac:Daci_0608"/>
<dbReference type="HOGENOM" id="CLU_862552_0_0_4"/>
<dbReference type="AlphaFoldDB" id="A9BQ39"/>
<sequence length="322" mass="37046">MQIYAAGWALQTPILNHFKRFLKINSHHLKLSGIVYPKKIPSNIEGIPVFDFNEVLERIDPSTIFIECYLPSNQELSKDFSNFFQKNNINSQKISEFLRTIIEKDSQELISTPFKHISATDIRSLHKFTPPSFISGNFLDPESYTTANTLHSIFHNSKWDALMEFDNDNSLGQFLINSLSFVQKTRFPKNYQIINSPILFLDSLIKIRQLNDSESFNIIINSTVADQLGNSLEFYKNIFQNHLTIANQPAENSESTAYLSNSTSFMYQRIKSNLQTSTAVMLMQRSIIDYHNLAQALEGQNFRISLRQVDTQPEHLISTLFS</sequence>
<dbReference type="EMBL" id="CP000884">
    <property type="protein sequence ID" value="ABX33254.1"/>
    <property type="molecule type" value="Genomic_DNA"/>
</dbReference>
<dbReference type="Proteomes" id="UP000000784">
    <property type="component" value="Chromosome"/>
</dbReference>
<name>A9BQ39_DELAS</name>
<dbReference type="RefSeq" id="WP_012202540.1">
    <property type="nucleotide sequence ID" value="NC_010002.1"/>
</dbReference>
<evidence type="ECO:0000313" key="2">
    <source>
        <dbReference type="Proteomes" id="UP000000784"/>
    </source>
</evidence>
<proteinExistence type="predicted"/>
<organism evidence="1 2">
    <name type="scientific">Delftia acidovorans (strain DSM 14801 / SPH-1)</name>
    <dbReference type="NCBI Taxonomy" id="398578"/>
    <lineage>
        <taxon>Bacteria</taxon>
        <taxon>Pseudomonadati</taxon>
        <taxon>Pseudomonadota</taxon>
        <taxon>Betaproteobacteria</taxon>
        <taxon>Burkholderiales</taxon>
        <taxon>Comamonadaceae</taxon>
        <taxon>Delftia</taxon>
    </lineage>
</organism>
<gene>
    <name evidence="1" type="ordered locus">Daci_0608</name>
</gene>
<reference evidence="1 2" key="1">
    <citation type="journal article" date="2004" name="Appl. Environ. Microbiol.">
        <title>Mineralization of individual congeners of linear alkylbenzenesulfonate by defined pairs of heterotrophic bacteria.</title>
        <authorList>
            <person name="Schleheck D."/>
            <person name="Knepper T.P."/>
            <person name="Fischer K."/>
            <person name="Cook A.M."/>
        </authorList>
    </citation>
    <scope>NUCLEOTIDE SEQUENCE [LARGE SCALE GENOMIC DNA]</scope>
    <source>
        <strain evidence="2">DSM 14801 / SPH-1</strain>
    </source>
</reference>
<dbReference type="GeneID" id="43131487"/>
<reference evidence="2" key="2">
    <citation type="submission" date="2007-11" db="EMBL/GenBank/DDBJ databases">
        <title>Complete sequence of Delftia acidovorans DSM 14801 / SPH-1.</title>
        <authorList>
            <person name="Copeland A."/>
            <person name="Lucas S."/>
            <person name="Lapidus A."/>
            <person name="Barry K."/>
            <person name="Glavina del Rio T."/>
            <person name="Dalin E."/>
            <person name="Tice H."/>
            <person name="Pitluck S."/>
            <person name="Lowry S."/>
            <person name="Clum A."/>
            <person name="Schmutz J."/>
            <person name="Larimer F."/>
            <person name="Land M."/>
            <person name="Hauser L."/>
            <person name="Kyrpides N."/>
            <person name="Kim E."/>
            <person name="Schleheck D."/>
            <person name="Richardson P."/>
        </authorList>
    </citation>
    <scope>NUCLEOTIDE SEQUENCE [LARGE SCALE GENOMIC DNA]</scope>
    <source>
        <strain evidence="2">DSM 14801 / SPH-1</strain>
    </source>
</reference>